<organism evidence="2 3">
    <name type="scientific">Streptomyces nanshensis</name>
    <dbReference type="NCBI Taxonomy" id="518642"/>
    <lineage>
        <taxon>Bacteria</taxon>
        <taxon>Bacillati</taxon>
        <taxon>Actinomycetota</taxon>
        <taxon>Actinomycetes</taxon>
        <taxon>Kitasatosporales</taxon>
        <taxon>Streptomycetaceae</taxon>
        <taxon>Streptomyces</taxon>
    </lineage>
</organism>
<evidence type="ECO:0000313" key="3">
    <source>
        <dbReference type="Proteomes" id="UP000176005"/>
    </source>
</evidence>
<gene>
    <name evidence="2" type="ORF">AN218_07695</name>
</gene>
<keyword evidence="3" id="KW-1185">Reference proteome</keyword>
<comment type="caution">
    <text evidence="2">The sequence shown here is derived from an EMBL/GenBank/DDBJ whole genome shotgun (WGS) entry which is preliminary data.</text>
</comment>
<name>A0A1E7L8Q0_9ACTN</name>
<dbReference type="AlphaFoldDB" id="A0A1E7L8Q0"/>
<evidence type="ECO:0000313" key="2">
    <source>
        <dbReference type="EMBL" id="OEV12540.1"/>
    </source>
</evidence>
<feature type="non-terminal residue" evidence="2">
    <location>
        <position position="1"/>
    </location>
</feature>
<accession>A0A1E7L8Q0</accession>
<sequence>LTLRLRVCAPLWPHGHDRRSLAAAAHAAISAATGDPPTPEEALRRYEASPRAWTANGPLATPR</sequence>
<dbReference type="Proteomes" id="UP000176005">
    <property type="component" value="Unassembled WGS sequence"/>
</dbReference>
<dbReference type="RefSeq" id="WP_216311732.1">
    <property type="nucleotide sequence ID" value="NZ_LJGW01000132.1"/>
</dbReference>
<dbReference type="EMBL" id="LJGW01000132">
    <property type="protein sequence ID" value="OEV12540.1"/>
    <property type="molecule type" value="Genomic_DNA"/>
</dbReference>
<reference evidence="2 3" key="1">
    <citation type="journal article" date="2016" name="Front. Microbiol.">
        <title>Comparative Genomics Analysis of Streptomyces Species Reveals Their Adaptation to the Marine Environment and Their Diversity at the Genomic Level.</title>
        <authorList>
            <person name="Tian X."/>
            <person name="Zhang Z."/>
            <person name="Yang T."/>
            <person name="Chen M."/>
            <person name="Li J."/>
            <person name="Chen F."/>
            <person name="Yang J."/>
            <person name="Li W."/>
            <person name="Zhang B."/>
            <person name="Zhang Z."/>
            <person name="Wu J."/>
            <person name="Zhang C."/>
            <person name="Long L."/>
            <person name="Xiao J."/>
        </authorList>
    </citation>
    <scope>NUCLEOTIDE SEQUENCE [LARGE SCALE GENOMIC DNA]</scope>
    <source>
        <strain evidence="2 3">SCSIO 10429</strain>
    </source>
</reference>
<proteinExistence type="predicted"/>
<feature type="region of interest" description="Disordered" evidence="1">
    <location>
        <begin position="31"/>
        <end position="63"/>
    </location>
</feature>
<protein>
    <submittedName>
        <fullName evidence="2">Uncharacterized protein</fullName>
    </submittedName>
</protein>
<evidence type="ECO:0000256" key="1">
    <source>
        <dbReference type="SAM" id="MobiDB-lite"/>
    </source>
</evidence>